<organism evidence="4 5">
    <name type="scientific">Alteribacter keqinensis</name>
    <dbReference type="NCBI Taxonomy" id="2483800"/>
    <lineage>
        <taxon>Bacteria</taxon>
        <taxon>Bacillati</taxon>
        <taxon>Bacillota</taxon>
        <taxon>Bacilli</taxon>
        <taxon>Bacillales</taxon>
        <taxon>Bacillaceae</taxon>
        <taxon>Alteribacter</taxon>
    </lineage>
</organism>
<keyword evidence="3" id="KW-0125">Carotenoid biosynthesis</keyword>
<evidence type="ECO:0000313" key="4">
    <source>
        <dbReference type="EMBL" id="RNA69038.1"/>
    </source>
</evidence>
<dbReference type="AlphaFoldDB" id="A0A3M7TTS9"/>
<dbReference type="SUPFAM" id="SSF48576">
    <property type="entry name" value="Terpenoid synthases"/>
    <property type="match status" value="1"/>
</dbReference>
<evidence type="ECO:0000256" key="3">
    <source>
        <dbReference type="ARBA" id="ARBA00022746"/>
    </source>
</evidence>
<dbReference type="PROSITE" id="PS01044">
    <property type="entry name" value="SQUALEN_PHYTOEN_SYN_1"/>
    <property type="match status" value="1"/>
</dbReference>
<dbReference type="Pfam" id="PF00494">
    <property type="entry name" value="SQS_PSY"/>
    <property type="match status" value="1"/>
</dbReference>
<dbReference type="CDD" id="cd00683">
    <property type="entry name" value="Trans_IPPS_HH"/>
    <property type="match status" value="1"/>
</dbReference>
<dbReference type="SFLD" id="SFLDG01212">
    <property type="entry name" value="Phytoene_synthase_like"/>
    <property type="match status" value="1"/>
</dbReference>
<dbReference type="InterPro" id="IPR002060">
    <property type="entry name" value="Squ/phyt_synthse"/>
</dbReference>
<dbReference type="EMBL" id="RHIB01000001">
    <property type="protein sequence ID" value="RNA69038.1"/>
    <property type="molecule type" value="Genomic_DNA"/>
</dbReference>
<dbReference type="GO" id="GO:0004311">
    <property type="term" value="F:geranylgeranyl diphosphate synthase activity"/>
    <property type="evidence" value="ECO:0007669"/>
    <property type="project" value="InterPro"/>
</dbReference>
<dbReference type="SFLD" id="SFLDS00005">
    <property type="entry name" value="Isoprenoid_Synthase_Type_I"/>
    <property type="match status" value="1"/>
</dbReference>
<dbReference type="PANTHER" id="PTHR31480">
    <property type="entry name" value="BIFUNCTIONAL LYCOPENE CYCLASE/PHYTOENE SYNTHASE"/>
    <property type="match status" value="1"/>
</dbReference>
<keyword evidence="2" id="KW-0808">Transferase</keyword>
<evidence type="ECO:0000256" key="2">
    <source>
        <dbReference type="ARBA" id="ARBA00022679"/>
    </source>
</evidence>
<reference evidence="4 5" key="1">
    <citation type="submission" date="2018-10" db="EMBL/GenBank/DDBJ databases">
        <title>Bacillus Keqinensis sp. nov., a moderately halophilic bacterium isolated from a saline-alkaline lake.</title>
        <authorList>
            <person name="Wang H."/>
        </authorList>
    </citation>
    <scope>NUCLEOTIDE SEQUENCE [LARGE SCALE GENOMIC DNA]</scope>
    <source>
        <strain evidence="4 5">KQ-3</strain>
    </source>
</reference>
<dbReference type="PROSITE" id="PS01045">
    <property type="entry name" value="SQUALEN_PHYTOEN_SYN_2"/>
    <property type="match status" value="1"/>
</dbReference>
<dbReference type="Proteomes" id="UP000278746">
    <property type="component" value="Unassembled WGS sequence"/>
</dbReference>
<accession>A0A3M7TTS9</accession>
<dbReference type="GO" id="GO:0051996">
    <property type="term" value="F:squalene synthase [NAD(P)H] activity"/>
    <property type="evidence" value="ECO:0007669"/>
    <property type="project" value="InterPro"/>
</dbReference>
<comment type="pathway">
    <text evidence="1">Carotenoid biosynthesis.</text>
</comment>
<dbReference type="InterPro" id="IPR044843">
    <property type="entry name" value="Trans_IPPS_bact-type"/>
</dbReference>
<keyword evidence="5" id="KW-1185">Reference proteome</keyword>
<sequence>MLSVNEAYGQCHTVIKYHSKTFAKAFGHLPLKKRNAVWAVYAFCRTADDIVDEGTRPAQELTVFKDQLHSFAEGKLPEDNYLWIALSHTFTTFDMDLQPFYDMIEGQHMDLVKKTYHSLDEVKHYSYHVASTVGLMLLPILAPEKKDRLREGAISLGIAMQLTNILRDIGEDLERGRIYLPEQVMSDNGYDTNMLQRGEVNQAFIDTWEAVAFEAEHFYKKGLASLKDYPLDSRLPVKAAALFYREILTSVRNNKYEVFHEKAFVSQEEKEKILDTMVKG</sequence>
<dbReference type="OrthoDB" id="9787280at2"/>
<dbReference type="InterPro" id="IPR019845">
    <property type="entry name" value="Squalene/phytoene_synthase_CS"/>
</dbReference>
<dbReference type="Gene3D" id="1.10.600.10">
    <property type="entry name" value="Farnesyl Diphosphate Synthase"/>
    <property type="match status" value="1"/>
</dbReference>
<dbReference type="RefSeq" id="WP_122896560.1">
    <property type="nucleotide sequence ID" value="NZ_RHIB01000001.1"/>
</dbReference>
<evidence type="ECO:0000313" key="5">
    <source>
        <dbReference type="Proteomes" id="UP000278746"/>
    </source>
</evidence>
<protein>
    <submittedName>
        <fullName evidence="4">Squalene/phytoene synthase family protein</fullName>
    </submittedName>
</protein>
<comment type="caution">
    <text evidence="4">The sequence shown here is derived from an EMBL/GenBank/DDBJ whole genome shotgun (WGS) entry which is preliminary data.</text>
</comment>
<dbReference type="SFLD" id="SFLDG01018">
    <property type="entry name" value="Squalene/Phytoene_Synthase_Lik"/>
    <property type="match status" value="1"/>
</dbReference>
<proteinExistence type="predicted"/>
<gene>
    <name evidence="4" type="ORF">EBO34_03530</name>
</gene>
<evidence type="ECO:0000256" key="1">
    <source>
        <dbReference type="ARBA" id="ARBA00004829"/>
    </source>
</evidence>
<dbReference type="InterPro" id="IPR008949">
    <property type="entry name" value="Isoprenoid_synthase_dom_sf"/>
</dbReference>
<name>A0A3M7TTS9_9BACI</name>
<dbReference type="GO" id="GO:0016117">
    <property type="term" value="P:carotenoid biosynthetic process"/>
    <property type="evidence" value="ECO:0007669"/>
    <property type="project" value="UniProtKB-KW"/>
</dbReference>
<dbReference type="InterPro" id="IPR033904">
    <property type="entry name" value="Trans_IPPS_HH"/>
</dbReference>